<proteinExistence type="predicted"/>
<dbReference type="InterPro" id="IPR005467">
    <property type="entry name" value="His_kinase_dom"/>
</dbReference>
<dbReference type="InterPro" id="IPR003661">
    <property type="entry name" value="HisK_dim/P_dom"/>
</dbReference>
<reference evidence="8 9" key="1">
    <citation type="submission" date="2019-09" db="EMBL/GenBank/DDBJ databases">
        <title>Chitinophaga ginsengihumi sp. nov., isolated from soil of ginseng rhizosphere.</title>
        <authorList>
            <person name="Lee J."/>
        </authorList>
    </citation>
    <scope>NUCLEOTIDE SEQUENCE [LARGE SCALE GENOMIC DNA]</scope>
    <source>
        <strain evidence="8 9">BN140078</strain>
    </source>
</reference>
<dbReference type="SMART" id="SM00388">
    <property type="entry name" value="HisKA"/>
    <property type="match status" value="1"/>
</dbReference>
<keyword evidence="6" id="KW-0812">Transmembrane</keyword>
<dbReference type="InterPro" id="IPR003594">
    <property type="entry name" value="HATPase_dom"/>
</dbReference>
<dbReference type="EC" id="2.7.13.3" evidence="2"/>
<keyword evidence="3" id="KW-0597">Phosphoprotein</keyword>
<dbReference type="FunFam" id="3.30.565.10:FF:000006">
    <property type="entry name" value="Sensor histidine kinase WalK"/>
    <property type="match status" value="1"/>
</dbReference>
<keyword evidence="5 8" id="KW-0418">Kinase</keyword>
<dbReference type="CDD" id="cd00082">
    <property type="entry name" value="HisKA"/>
    <property type="match status" value="1"/>
</dbReference>
<sequence length="480" mass="54667">MRSFSAKYAYPLVVLSLLVSIALQVAWLRQLFVEQRARTFEDIEELVAVTAKNNIYKYVQAEPSDKSTFQQFLLSPAWMQIRQGFDDAFVKGMSRTFSEDRGPDSSVIELKFTFYTKPSHRPHGTQFWQDLPMDQKLREDSLSLIQMNKTVEAGLRKLGVTAPHYYLLQDYANNSTDVSHPEARKAAFVSKRYSYNLQHLKRYQLVVSAVDGLVWYKMRYYAASSILMLLLTGAAFYFILKLMRNQRLYAEARVAFTSNMTHEIKTPIATVALAIESINKYDLINDPVKLQTYLDISRQELQRLNLMVEKVLNLSQENSAEQYQLKPALYDVQTGLQEVISSMELQFAAKGASCTFTPWQEPCFVYADAVHLTNVFYNLIENAVKYADKPLQLNITCSCNDTEVKISFTDNGPGIEPIYHDRVFERYFRVPSGGDRHNVKGSGLGLNYVKHIIEAHKGAILLKSEAGKGSTFIINLPVAA</sequence>
<evidence type="ECO:0000256" key="4">
    <source>
        <dbReference type="ARBA" id="ARBA00022679"/>
    </source>
</evidence>
<dbReference type="InterPro" id="IPR036097">
    <property type="entry name" value="HisK_dim/P_sf"/>
</dbReference>
<keyword evidence="6" id="KW-1133">Transmembrane helix</keyword>
<gene>
    <name evidence="8" type="ORF">F0L74_12670</name>
</gene>
<dbReference type="Proteomes" id="UP000324611">
    <property type="component" value="Unassembled WGS sequence"/>
</dbReference>
<dbReference type="PROSITE" id="PS50109">
    <property type="entry name" value="HIS_KIN"/>
    <property type="match status" value="1"/>
</dbReference>
<dbReference type="Gene3D" id="1.10.287.130">
    <property type="match status" value="1"/>
</dbReference>
<evidence type="ECO:0000256" key="3">
    <source>
        <dbReference type="ARBA" id="ARBA00022553"/>
    </source>
</evidence>
<dbReference type="InterPro" id="IPR004358">
    <property type="entry name" value="Sig_transdc_His_kin-like_C"/>
</dbReference>
<keyword evidence="9" id="KW-1185">Reference proteome</keyword>
<dbReference type="Pfam" id="PF00512">
    <property type="entry name" value="HisKA"/>
    <property type="match status" value="1"/>
</dbReference>
<dbReference type="PRINTS" id="PR00344">
    <property type="entry name" value="BCTRLSENSOR"/>
</dbReference>
<name>A0A5B2VXL7_9BACT</name>
<evidence type="ECO:0000313" key="9">
    <source>
        <dbReference type="Proteomes" id="UP000324611"/>
    </source>
</evidence>
<protein>
    <recommendedName>
        <fullName evidence="2">histidine kinase</fullName>
        <ecNumber evidence="2">2.7.13.3</ecNumber>
    </recommendedName>
</protein>
<evidence type="ECO:0000256" key="5">
    <source>
        <dbReference type="ARBA" id="ARBA00022777"/>
    </source>
</evidence>
<keyword evidence="6" id="KW-0472">Membrane</keyword>
<comment type="caution">
    <text evidence="8">The sequence shown here is derived from an EMBL/GenBank/DDBJ whole genome shotgun (WGS) entry which is preliminary data.</text>
</comment>
<dbReference type="Gene3D" id="3.30.565.10">
    <property type="entry name" value="Histidine kinase-like ATPase, C-terminal domain"/>
    <property type="match status" value="1"/>
</dbReference>
<evidence type="ECO:0000256" key="6">
    <source>
        <dbReference type="SAM" id="Phobius"/>
    </source>
</evidence>
<dbReference type="EMBL" id="VUOC01000002">
    <property type="protein sequence ID" value="KAA2243350.1"/>
    <property type="molecule type" value="Genomic_DNA"/>
</dbReference>
<dbReference type="AlphaFoldDB" id="A0A5B2VXL7"/>
<keyword evidence="4" id="KW-0808">Transferase</keyword>
<evidence type="ECO:0000256" key="2">
    <source>
        <dbReference type="ARBA" id="ARBA00012438"/>
    </source>
</evidence>
<dbReference type="SMART" id="SM00387">
    <property type="entry name" value="HATPase_c"/>
    <property type="match status" value="1"/>
</dbReference>
<feature type="domain" description="Histidine kinase" evidence="7">
    <location>
        <begin position="259"/>
        <end position="480"/>
    </location>
</feature>
<comment type="catalytic activity">
    <reaction evidence="1">
        <text>ATP + protein L-histidine = ADP + protein N-phospho-L-histidine.</text>
        <dbReference type="EC" id="2.7.13.3"/>
    </reaction>
</comment>
<evidence type="ECO:0000256" key="1">
    <source>
        <dbReference type="ARBA" id="ARBA00000085"/>
    </source>
</evidence>
<dbReference type="PANTHER" id="PTHR43547:SF2">
    <property type="entry name" value="HYBRID SIGNAL TRANSDUCTION HISTIDINE KINASE C"/>
    <property type="match status" value="1"/>
</dbReference>
<dbReference type="GO" id="GO:0000155">
    <property type="term" value="F:phosphorelay sensor kinase activity"/>
    <property type="evidence" value="ECO:0007669"/>
    <property type="project" value="InterPro"/>
</dbReference>
<dbReference type="InterPro" id="IPR036890">
    <property type="entry name" value="HATPase_C_sf"/>
</dbReference>
<feature type="transmembrane region" description="Helical" evidence="6">
    <location>
        <begin position="220"/>
        <end position="240"/>
    </location>
</feature>
<dbReference type="RefSeq" id="WP_149838226.1">
    <property type="nucleotide sequence ID" value="NZ_VUOC01000002.1"/>
</dbReference>
<dbReference type="CDD" id="cd00075">
    <property type="entry name" value="HATPase"/>
    <property type="match status" value="1"/>
</dbReference>
<dbReference type="SUPFAM" id="SSF55874">
    <property type="entry name" value="ATPase domain of HSP90 chaperone/DNA topoisomerase II/histidine kinase"/>
    <property type="match status" value="1"/>
</dbReference>
<reference evidence="8 9" key="2">
    <citation type="submission" date="2019-09" db="EMBL/GenBank/DDBJ databases">
        <authorList>
            <person name="Jin C."/>
        </authorList>
    </citation>
    <scope>NUCLEOTIDE SEQUENCE [LARGE SCALE GENOMIC DNA]</scope>
    <source>
        <strain evidence="8 9">BN140078</strain>
    </source>
</reference>
<organism evidence="8 9">
    <name type="scientific">Chitinophaga agrisoli</name>
    <dbReference type="NCBI Taxonomy" id="2607653"/>
    <lineage>
        <taxon>Bacteria</taxon>
        <taxon>Pseudomonadati</taxon>
        <taxon>Bacteroidota</taxon>
        <taxon>Chitinophagia</taxon>
        <taxon>Chitinophagales</taxon>
        <taxon>Chitinophagaceae</taxon>
        <taxon>Chitinophaga</taxon>
    </lineage>
</organism>
<dbReference type="Pfam" id="PF02518">
    <property type="entry name" value="HATPase_c"/>
    <property type="match status" value="1"/>
</dbReference>
<dbReference type="PANTHER" id="PTHR43547">
    <property type="entry name" value="TWO-COMPONENT HISTIDINE KINASE"/>
    <property type="match status" value="1"/>
</dbReference>
<evidence type="ECO:0000313" key="8">
    <source>
        <dbReference type="EMBL" id="KAA2243350.1"/>
    </source>
</evidence>
<dbReference type="SUPFAM" id="SSF47384">
    <property type="entry name" value="Homodimeric domain of signal transducing histidine kinase"/>
    <property type="match status" value="1"/>
</dbReference>
<evidence type="ECO:0000259" key="7">
    <source>
        <dbReference type="PROSITE" id="PS50109"/>
    </source>
</evidence>
<accession>A0A5B2VXL7</accession>